<keyword evidence="4" id="KW-0547">Nucleotide-binding</keyword>
<dbReference type="PANTHER" id="PTHR34139:SF1">
    <property type="entry name" value="RNASE MJ1380-RELATED"/>
    <property type="match status" value="1"/>
</dbReference>
<dbReference type="InterPro" id="IPR051813">
    <property type="entry name" value="HepT_RNase_toxin"/>
</dbReference>
<keyword evidence="2" id="KW-1277">Toxin-antitoxin system</keyword>
<dbReference type="AlphaFoldDB" id="K5ZI98"/>
<dbReference type="EMBL" id="AGZP01000015">
    <property type="protein sequence ID" value="EKN11191.1"/>
    <property type="molecule type" value="Genomic_DNA"/>
</dbReference>
<keyword evidence="1" id="KW-0597">Phosphoprotein</keyword>
<keyword evidence="5" id="KW-0378">Hydrolase</keyword>
<evidence type="ECO:0000256" key="2">
    <source>
        <dbReference type="ARBA" id="ARBA00022649"/>
    </source>
</evidence>
<reference evidence="6 7" key="1">
    <citation type="submission" date="2012-02" db="EMBL/GenBank/DDBJ databases">
        <title>The Genome Sequence of Parabacteroides johnsonii CL02T12C29.</title>
        <authorList>
            <consortium name="The Broad Institute Genome Sequencing Platform"/>
            <person name="Earl A."/>
            <person name="Ward D."/>
            <person name="Feldgarden M."/>
            <person name="Gevers D."/>
            <person name="Zitomersky N.L."/>
            <person name="Coyne M.J."/>
            <person name="Comstock L.E."/>
            <person name="Young S.K."/>
            <person name="Zeng Q."/>
            <person name="Gargeya S."/>
            <person name="Fitzgerald M."/>
            <person name="Haas B."/>
            <person name="Abouelleil A."/>
            <person name="Alvarado L."/>
            <person name="Arachchi H.M."/>
            <person name="Berlin A."/>
            <person name="Chapman S.B."/>
            <person name="Gearin G."/>
            <person name="Goldberg J."/>
            <person name="Griggs A."/>
            <person name="Gujja S."/>
            <person name="Hansen M."/>
            <person name="Heiman D."/>
            <person name="Howarth C."/>
            <person name="Larimer J."/>
            <person name="Lui A."/>
            <person name="MacDonald P.J.P."/>
            <person name="McCowen C."/>
            <person name="Montmayeur A."/>
            <person name="Murphy C."/>
            <person name="Neiman D."/>
            <person name="Pearson M."/>
            <person name="Priest M."/>
            <person name="Roberts A."/>
            <person name="Saif S."/>
            <person name="Shea T."/>
            <person name="Sisk P."/>
            <person name="Stolte C."/>
            <person name="Sykes S."/>
            <person name="Wortman J."/>
            <person name="Nusbaum C."/>
            <person name="Birren B."/>
        </authorList>
    </citation>
    <scope>NUCLEOTIDE SEQUENCE [LARGE SCALE GENOMIC DNA]</scope>
    <source>
        <strain evidence="6 7">CL02T12C29</strain>
    </source>
</reference>
<dbReference type="GO" id="GO:0016787">
    <property type="term" value="F:hydrolase activity"/>
    <property type="evidence" value="ECO:0007669"/>
    <property type="project" value="UniProtKB-KW"/>
</dbReference>
<dbReference type="GO" id="GO:0004540">
    <property type="term" value="F:RNA nuclease activity"/>
    <property type="evidence" value="ECO:0007669"/>
    <property type="project" value="InterPro"/>
</dbReference>
<dbReference type="GO" id="GO:0110001">
    <property type="term" value="C:toxin-antitoxin complex"/>
    <property type="evidence" value="ECO:0007669"/>
    <property type="project" value="InterPro"/>
</dbReference>
<dbReference type="GO" id="GO:0000166">
    <property type="term" value="F:nucleotide binding"/>
    <property type="evidence" value="ECO:0007669"/>
    <property type="project" value="UniProtKB-KW"/>
</dbReference>
<evidence type="ECO:0000313" key="7">
    <source>
        <dbReference type="Proteomes" id="UP000001218"/>
    </source>
</evidence>
<dbReference type="Pfam" id="PF01934">
    <property type="entry name" value="HepT-like"/>
    <property type="match status" value="1"/>
</dbReference>
<dbReference type="Proteomes" id="UP000001218">
    <property type="component" value="Unassembled WGS sequence"/>
</dbReference>
<dbReference type="eggNOG" id="COG2361">
    <property type="taxonomic scope" value="Bacteria"/>
</dbReference>
<evidence type="ECO:0000256" key="3">
    <source>
        <dbReference type="ARBA" id="ARBA00022722"/>
    </source>
</evidence>
<proteinExistence type="predicted"/>
<dbReference type="InterPro" id="IPR008201">
    <property type="entry name" value="HepT-like"/>
</dbReference>
<keyword evidence="3" id="KW-0540">Nuclease</keyword>
<gene>
    <name evidence="6" type="ORF">HMPREF1077_01449</name>
</gene>
<protein>
    <recommendedName>
        <fullName evidence="8">DUF86 domain-containing protein</fullName>
    </recommendedName>
</protein>
<evidence type="ECO:0000313" key="6">
    <source>
        <dbReference type="EMBL" id="EKN11191.1"/>
    </source>
</evidence>
<organism evidence="6 7">
    <name type="scientific">Parabacteroides johnsonii CL02T12C29</name>
    <dbReference type="NCBI Taxonomy" id="999419"/>
    <lineage>
        <taxon>Bacteria</taxon>
        <taxon>Pseudomonadati</taxon>
        <taxon>Bacteroidota</taxon>
        <taxon>Bacteroidia</taxon>
        <taxon>Bacteroidales</taxon>
        <taxon>Tannerellaceae</taxon>
        <taxon>Parabacteroides</taxon>
    </lineage>
</organism>
<dbReference type="RefSeq" id="WP_008155872.1">
    <property type="nucleotide sequence ID" value="NZ_JH976466.1"/>
</dbReference>
<dbReference type="HOGENOM" id="CLU_142825_2_0_10"/>
<comment type="caution">
    <text evidence="6">The sequence shown here is derived from an EMBL/GenBank/DDBJ whole genome shotgun (WGS) entry which is preliminary data.</text>
</comment>
<sequence>MQSTSKEFILEHLSFLTEKAELALERTSNVHCANDFLCTPSGMDLFDATTMRLQIVGELLKQIDVATNGKLLTHYPEIAWRSVFGLRNLISHEYAAIDPIEIVNILRLHLSPLLVVLHRIQDDLNAGKHDAIFG</sequence>
<evidence type="ECO:0000256" key="1">
    <source>
        <dbReference type="ARBA" id="ARBA00022553"/>
    </source>
</evidence>
<accession>K5ZI98</accession>
<evidence type="ECO:0000256" key="4">
    <source>
        <dbReference type="ARBA" id="ARBA00022741"/>
    </source>
</evidence>
<evidence type="ECO:0000256" key="5">
    <source>
        <dbReference type="ARBA" id="ARBA00022801"/>
    </source>
</evidence>
<dbReference type="PATRIC" id="fig|999419.3.peg.1485"/>
<dbReference type="OrthoDB" id="9810538at2"/>
<name>K5ZI98_9BACT</name>
<dbReference type="PANTHER" id="PTHR34139">
    <property type="entry name" value="UPF0331 PROTEIN MJ0127"/>
    <property type="match status" value="1"/>
</dbReference>
<evidence type="ECO:0008006" key="8">
    <source>
        <dbReference type="Google" id="ProtNLM"/>
    </source>
</evidence>